<dbReference type="RefSeq" id="WP_040773988.1">
    <property type="nucleotide sequence ID" value="NZ_QRCM01000001.1"/>
</dbReference>
<dbReference type="InterPro" id="IPR004360">
    <property type="entry name" value="Glyas_Fos-R_dOase_dom"/>
</dbReference>
<evidence type="ECO:0000259" key="1">
    <source>
        <dbReference type="PROSITE" id="PS51819"/>
    </source>
</evidence>
<dbReference type="AlphaFoldDB" id="A0A6P2CLH6"/>
<feature type="domain" description="VOC" evidence="1">
    <location>
        <begin position="2"/>
        <end position="115"/>
    </location>
</feature>
<gene>
    <name evidence="2" type="ORF">DW322_13765</name>
</gene>
<dbReference type="InterPro" id="IPR029068">
    <property type="entry name" value="Glyas_Bleomycin-R_OHBP_Dase"/>
</dbReference>
<organism evidence="2 3">
    <name type="scientific">Rhodococcus rhodnii</name>
    <dbReference type="NCBI Taxonomy" id="38312"/>
    <lineage>
        <taxon>Bacteria</taxon>
        <taxon>Bacillati</taxon>
        <taxon>Actinomycetota</taxon>
        <taxon>Actinomycetes</taxon>
        <taxon>Mycobacteriales</taxon>
        <taxon>Nocardiaceae</taxon>
        <taxon>Rhodococcus</taxon>
    </lineage>
</organism>
<dbReference type="InterPro" id="IPR037523">
    <property type="entry name" value="VOC_core"/>
</dbReference>
<evidence type="ECO:0000313" key="2">
    <source>
        <dbReference type="EMBL" id="TXG92691.1"/>
    </source>
</evidence>
<dbReference type="SUPFAM" id="SSF54593">
    <property type="entry name" value="Glyoxalase/Bleomycin resistance protein/Dihydroxybiphenyl dioxygenase"/>
    <property type="match status" value="1"/>
</dbReference>
<dbReference type="Proteomes" id="UP000471120">
    <property type="component" value="Unassembled WGS sequence"/>
</dbReference>
<evidence type="ECO:0000313" key="3">
    <source>
        <dbReference type="Proteomes" id="UP000471120"/>
    </source>
</evidence>
<dbReference type="PANTHER" id="PTHR36503">
    <property type="entry name" value="BLR2520 PROTEIN"/>
    <property type="match status" value="1"/>
</dbReference>
<dbReference type="EMBL" id="QRCM01000001">
    <property type="protein sequence ID" value="TXG92691.1"/>
    <property type="molecule type" value="Genomic_DNA"/>
</dbReference>
<name>A0A6P2CLH6_9NOCA</name>
<dbReference type="Gene3D" id="3.10.180.10">
    <property type="entry name" value="2,3-Dihydroxybiphenyl 1,2-Dioxygenase, domain 1"/>
    <property type="match status" value="1"/>
</dbReference>
<accession>A0A6P2CLH6</accession>
<proteinExistence type="predicted"/>
<protein>
    <submittedName>
        <fullName evidence="2">Glyoxalase</fullName>
    </submittedName>
</protein>
<dbReference type="PROSITE" id="PS51819">
    <property type="entry name" value="VOC"/>
    <property type="match status" value="1"/>
</dbReference>
<sequence>MRVMRVTTNLPVADIDSAAPFYTDFLGLSTKEFDLGWVARFTDPETGAHVQLVTHDATAPADSVLSLHVDDVDAAYEEAVAAGVEIVHPLTTEEWGVRRFFVRAPDGAVINIVAHHD</sequence>
<reference evidence="2 3" key="1">
    <citation type="submission" date="2018-07" db="EMBL/GenBank/DDBJ databases">
        <title>Genome sequence of Rhodococcus rhodnii ATCC 35071 from Rhodnius prolixus.</title>
        <authorList>
            <person name="Patel V."/>
            <person name="Vogel K.J."/>
        </authorList>
    </citation>
    <scope>NUCLEOTIDE SEQUENCE [LARGE SCALE GENOMIC DNA]</scope>
    <source>
        <strain evidence="2 3">ATCC 35071</strain>
    </source>
</reference>
<dbReference type="Pfam" id="PF00903">
    <property type="entry name" value="Glyoxalase"/>
    <property type="match status" value="1"/>
</dbReference>
<comment type="caution">
    <text evidence="2">The sequence shown here is derived from an EMBL/GenBank/DDBJ whole genome shotgun (WGS) entry which is preliminary data.</text>
</comment>
<dbReference type="PANTHER" id="PTHR36503:SF1">
    <property type="entry name" value="BLR2520 PROTEIN"/>
    <property type="match status" value="1"/>
</dbReference>